<reference evidence="2 3" key="1">
    <citation type="submission" date="2014-06" db="EMBL/GenBank/DDBJ databases">
        <title>Evolutionary Origins and Diversification of the Mycorrhizal Mutualists.</title>
        <authorList>
            <consortium name="DOE Joint Genome Institute"/>
            <consortium name="Mycorrhizal Genomics Consortium"/>
            <person name="Kohler A."/>
            <person name="Kuo A."/>
            <person name="Nagy L.G."/>
            <person name="Floudas D."/>
            <person name="Copeland A."/>
            <person name="Barry K.W."/>
            <person name="Cichocki N."/>
            <person name="Veneault-Fourrey C."/>
            <person name="LaButti K."/>
            <person name="Lindquist E.A."/>
            <person name="Lipzen A."/>
            <person name="Lundell T."/>
            <person name="Morin E."/>
            <person name="Murat C."/>
            <person name="Riley R."/>
            <person name="Ohm R."/>
            <person name="Sun H."/>
            <person name="Tunlid A."/>
            <person name="Henrissat B."/>
            <person name="Grigoriev I.V."/>
            <person name="Hibbett D.S."/>
            <person name="Martin F."/>
        </authorList>
    </citation>
    <scope>NUCLEOTIDE SEQUENCE [LARGE SCALE GENOMIC DNA]</scope>
    <source>
        <strain evidence="2 3">SS14</strain>
    </source>
</reference>
<dbReference type="Proteomes" id="UP000054279">
    <property type="component" value="Unassembled WGS sequence"/>
</dbReference>
<feature type="region of interest" description="Disordered" evidence="1">
    <location>
        <begin position="184"/>
        <end position="231"/>
    </location>
</feature>
<gene>
    <name evidence="2" type="ORF">M422DRAFT_276646</name>
</gene>
<dbReference type="HOGENOM" id="CLU_984098_0_0_1"/>
<keyword evidence="3" id="KW-1185">Reference proteome</keyword>
<protein>
    <submittedName>
        <fullName evidence="2">Unplaced genomic scaffold SPHSTscaffold_825, whole genome shotgun sequence</fullName>
    </submittedName>
</protein>
<name>A0A0C9TM15_SPHS4</name>
<organism evidence="2 3">
    <name type="scientific">Sphaerobolus stellatus (strain SS14)</name>
    <dbReference type="NCBI Taxonomy" id="990650"/>
    <lineage>
        <taxon>Eukaryota</taxon>
        <taxon>Fungi</taxon>
        <taxon>Dikarya</taxon>
        <taxon>Basidiomycota</taxon>
        <taxon>Agaricomycotina</taxon>
        <taxon>Agaricomycetes</taxon>
        <taxon>Phallomycetidae</taxon>
        <taxon>Geastrales</taxon>
        <taxon>Sphaerobolaceae</taxon>
        <taxon>Sphaerobolus</taxon>
    </lineage>
</organism>
<evidence type="ECO:0000313" key="3">
    <source>
        <dbReference type="Proteomes" id="UP000054279"/>
    </source>
</evidence>
<dbReference type="AlphaFoldDB" id="A0A0C9TM15"/>
<accession>A0A0C9TM15</accession>
<feature type="compositionally biased region" description="Acidic residues" evidence="1">
    <location>
        <begin position="188"/>
        <end position="197"/>
    </location>
</feature>
<evidence type="ECO:0000313" key="2">
    <source>
        <dbReference type="EMBL" id="KIJ22874.1"/>
    </source>
</evidence>
<sequence length="283" mass="32509">MARRKASALAWTRNFGERATKKRKVSDDTEIIQDHIEMHDELPEILNIEDEPNNVPDMLFSFMDGPTDIETDSWSEMSSCCGGESDFAENELQNESDLTDITTKLMAGMQIFLGTEKTRKRPRHYKLTVRPAASTLRRHRSNTGKATKSLRATGYGDIRDFWKQKPKSSQSADIVLEQPILNPLRREEEEETDDEIELLSSLSTRPGERTEEEEEEEMEEIHGSGSKTSRDMNARIFPSKQHATIDGFYLDNPGELLTIVWKWFAHFIHIQKCPVLLLHNLQS</sequence>
<feature type="compositionally biased region" description="Acidic residues" evidence="1">
    <location>
        <begin position="210"/>
        <end position="219"/>
    </location>
</feature>
<evidence type="ECO:0000256" key="1">
    <source>
        <dbReference type="SAM" id="MobiDB-lite"/>
    </source>
</evidence>
<proteinExistence type="predicted"/>
<dbReference type="EMBL" id="KN837900">
    <property type="protein sequence ID" value="KIJ22874.1"/>
    <property type="molecule type" value="Genomic_DNA"/>
</dbReference>